<dbReference type="InterPro" id="IPR011990">
    <property type="entry name" value="TPR-like_helical_dom_sf"/>
</dbReference>
<sequence length="708" mass="81431">MLGSTLALRYQIINSLGGGGFGETYVASDSQLPGTPQCVVKKLKPQSNDPETLQTARRLFDTEAQVLYKLGTHEQIPQLKAYFEENQEFYLVQEFIEGHDLSVELIPGKVYSQEQVILLLQEILEILKFVHQNKVIHRDINPRNILRHKHDNRLFLIDFGAVKQITTNVVTSQSQKFTVAIGTPGYIPSEQAQGNPRYSSDIYALGIIGIQALTGIPPEQLEYDESTNEIVWRHQTTVSDELAAILDKMVRYDFRQRYQDASMALQAFKDLNKRQSSQATIVASPASPIVLVQQHIQPVNYIKFIKSINIKSIVTKTITGIALLGCATTVYMFVASAINSNNSAELYKQANTLYELQRYNDALNTYQKAVEIRADYGDAWYGKGKALHELKRYKDALLAYDKAIQISPNNKDAWRGRGFTLDKLNRQSEAIASYDKALTIQQNDFEVWNAKGESLADLKRYDDAIKAFDKAVELKPDYYQSWFNKGKILHTLKRYDDALNAYDKTIELKPSYEAAWYSKGNALTNLQRYQDAFNAYDKAVQLKPDYAAAWFSRSNMLLNLRRYPEAIDSFNQLIKYDSNNHEAFSTRGWLLHQQQQYEQAVQSYDKAIAIKRNNYQVWFNRGNSLFSLKRYEDAAASYNRVIRYKPDHYESWYSRGNAFFNMQRFQDAIASYERAIQLKPDYQQAINALKALQAQQQQLQQPQQIIKR</sequence>
<feature type="repeat" description="TPR" evidence="3">
    <location>
        <begin position="615"/>
        <end position="648"/>
    </location>
</feature>
<dbReference type="OrthoDB" id="568198at2"/>
<feature type="repeat" description="TPR" evidence="3">
    <location>
        <begin position="445"/>
        <end position="478"/>
    </location>
</feature>
<evidence type="ECO:0000256" key="1">
    <source>
        <dbReference type="ARBA" id="ARBA00022737"/>
    </source>
</evidence>
<feature type="repeat" description="TPR" evidence="3">
    <location>
        <begin position="377"/>
        <end position="410"/>
    </location>
</feature>
<dbReference type="PROSITE" id="PS50011">
    <property type="entry name" value="PROTEIN_KINASE_DOM"/>
    <property type="match status" value="1"/>
</dbReference>
<keyword evidence="2 3" id="KW-0802">TPR repeat</keyword>
<protein>
    <recommendedName>
        <fullName evidence="5">Protein kinase domain-containing protein</fullName>
    </recommendedName>
</protein>
<dbReference type="Gene3D" id="1.25.40.10">
    <property type="entry name" value="Tetratricopeptide repeat domain"/>
    <property type="match status" value="4"/>
</dbReference>
<dbReference type="Gene3D" id="1.10.510.10">
    <property type="entry name" value="Transferase(Phosphotransferase) domain 1"/>
    <property type="match status" value="1"/>
</dbReference>
<evidence type="ECO:0000256" key="3">
    <source>
        <dbReference type="PROSITE-ProRule" id="PRU00339"/>
    </source>
</evidence>
<feature type="repeat" description="TPR" evidence="3">
    <location>
        <begin position="343"/>
        <end position="376"/>
    </location>
</feature>
<dbReference type="InterPro" id="IPR019734">
    <property type="entry name" value="TPR_rpt"/>
</dbReference>
<feature type="repeat" description="TPR" evidence="3">
    <location>
        <begin position="513"/>
        <end position="546"/>
    </location>
</feature>
<dbReference type="Pfam" id="PF00069">
    <property type="entry name" value="Pkinase"/>
    <property type="match status" value="1"/>
</dbReference>
<dbReference type="InterPro" id="IPR017441">
    <property type="entry name" value="Protein_kinase_ATP_BS"/>
</dbReference>
<evidence type="ECO:0000256" key="2">
    <source>
        <dbReference type="ARBA" id="ARBA00022803"/>
    </source>
</evidence>
<evidence type="ECO:0000259" key="5">
    <source>
        <dbReference type="PROSITE" id="PS50011"/>
    </source>
</evidence>
<dbReference type="SUPFAM" id="SSF56112">
    <property type="entry name" value="Protein kinase-like (PK-like)"/>
    <property type="match status" value="1"/>
</dbReference>
<dbReference type="Pfam" id="PF13181">
    <property type="entry name" value="TPR_8"/>
    <property type="match status" value="2"/>
</dbReference>
<evidence type="ECO:0000313" key="7">
    <source>
        <dbReference type="Proteomes" id="UP000271624"/>
    </source>
</evidence>
<feature type="repeat" description="TPR" evidence="3">
    <location>
        <begin position="581"/>
        <end position="614"/>
    </location>
</feature>
<dbReference type="AlphaFoldDB" id="A0A3S1CVD6"/>
<feature type="domain" description="Protein kinase" evidence="5">
    <location>
        <begin position="10"/>
        <end position="269"/>
    </location>
</feature>
<comment type="caution">
    <text evidence="6">The sequence shown here is derived from an EMBL/GenBank/DDBJ whole genome shotgun (WGS) entry which is preliminary data.</text>
</comment>
<dbReference type="PROSITE" id="PS50005">
    <property type="entry name" value="TPR"/>
    <property type="match status" value="10"/>
</dbReference>
<reference evidence="6" key="2">
    <citation type="journal article" date="2019" name="Genome Biol. Evol.">
        <title>Day and night: Metabolic profiles and evolutionary relationships of six axenic non-marine cyanobacteria.</title>
        <authorList>
            <person name="Will S.E."/>
            <person name="Henke P."/>
            <person name="Boedeker C."/>
            <person name="Huang S."/>
            <person name="Brinkmann H."/>
            <person name="Rohde M."/>
            <person name="Jarek M."/>
            <person name="Friedl T."/>
            <person name="Seufert S."/>
            <person name="Schumacher M."/>
            <person name="Overmann J."/>
            <person name="Neumann-Schaal M."/>
            <person name="Petersen J."/>
        </authorList>
    </citation>
    <scope>NUCLEOTIDE SEQUENCE [LARGE SCALE GENOMIC DNA]</scope>
    <source>
        <strain evidence="6">PCC 7102</strain>
    </source>
</reference>
<evidence type="ECO:0000313" key="6">
    <source>
        <dbReference type="EMBL" id="RUT10070.1"/>
    </source>
</evidence>
<keyword evidence="1" id="KW-0677">Repeat</keyword>
<dbReference type="PROSITE" id="PS00107">
    <property type="entry name" value="PROTEIN_KINASE_ATP"/>
    <property type="match status" value="1"/>
</dbReference>
<feature type="repeat" description="TPR" evidence="3">
    <location>
        <begin position="547"/>
        <end position="580"/>
    </location>
</feature>
<reference evidence="6" key="1">
    <citation type="submission" date="2018-12" db="EMBL/GenBank/DDBJ databases">
        <authorList>
            <person name="Will S."/>
            <person name="Neumann-Schaal M."/>
            <person name="Henke P."/>
        </authorList>
    </citation>
    <scope>NUCLEOTIDE SEQUENCE</scope>
    <source>
        <strain evidence="6">PCC 7102</strain>
    </source>
</reference>
<feature type="repeat" description="TPR" evidence="3">
    <location>
        <begin position="479"/>
        <end position="512"/>
    </location>
</feature>
<dbReference type="GO" id="GO:0005524">
    <property type="term" value="F:ATP binding"/>
    <property type="evidence" value="ECO:0007669"/>
    <property type="project" value="UniProtKB-UniRule"/>
</dbReference>
<name>A0A3S1CVD6_9CYAN</name>
<keyword evidence="4" id="KW-0067">ATP-binding</keyword>
<dbReference type="InterPro" id="IPR011009">
    <property type="entry name" value="Kinase-like_dom_sf"/>
</dbReference>
<dbReference type="PANTHER" id="PTHR44943">
    <property type="entry name" value="CELLULOSE SYNTHASE OPERON PROTEIN C"/>
    <property type="match status" value="1"/>
</dbReference>
<evidence type="ECO:0000256" key="4">
    <source>
        <dbReference type="PROSITE-ProRule" id="PRU10141"/>
    </source>
</evidence>
<dbReference type="SMART" id="SM00028">
    <property type="entry name" value="TPR"/>
    <property type="match status" value="10"/>
</dbReference>
<organism evidence="6 7">
    <name type="scientific">Dulcicalothrix desertica PCC 7102</name>
    <dbReference type="NCBI Taxonomy" id="232991"/>
    <lineage>
        <taxon>Bacteria</taxon>
        <taxon>Bacillati</taxon>
        <taxon>Cyanobacteriota</taxon>
        <taxon>Cyanophyceae</taxon>
        <taxon>Nostocales</taxon>
        <taxon>Calotrichaceae</taxon>
        <taxon>Dulcicalothrix</taxon>
    </lineage>
</organism>
<dbReference type="EMBL" id="RSCL01000001">
    <property type="protein sequence ID" value="RUT10070.1"/>
    <property type="molecule type" value="Genomic_DNA"/>
</dbReference>
<dbReference type="Pfam" id="PF13432">
    <property type="entry name" value="TPR_16"/>
    <property type="match status" value="4"/>
</dbReference>
<dbReference type="PANTHER" id="PTHR44943:SF4">
    <property type="entry name" value="TPR REPEAT-CONTAINING PROTEIN MJ0798"/>
    <property type="match status" value="1"/>
</dbReference>
<feature type="repeat" description="TPR" evidence="3">
    <location>
        <begin position="411"/>
        <end position="444"/>
    </location>
</feature>
<gene>
    <name evidence="6" type="ORF">DSM106972_005650</name>
</gene>
<dbReference type="PROSITE" id="PS50293">
    <property type="entry name" value="TPR_REGION"/>
    <property type="match status" value="5"/>
</dbReference>
<dbReference type="InterPro" id="IPR000719">
    <property type="entry name" value="Prot_kinase_dom"/>
</dbReference>
<dbReference type="SUPFAM" id="SSF48452">
    <property type="entry name" value="TPR-like"/>
    <property type="match status" value="1"/>
</dbReference>
<dbReference type="Proteomes" id="UP000271624">
    <property type="component" value="Unassembled WGS sequence"/>
</dbReference>
<keyword evidence="7" id="KW-1185">Reference proteome</keyword>
<feature type="binding site" evidence="4">
    <location>
        <position position="42"/>
    </location>
    <ligand>
        <name>ATP</name>
        <dbReference type="ChEBI" id="CHEBI:30616"/>
    </ligand>
</feature>
<proteinExistence type="predicted"/>
<dbReference type="GO" id="GO:0004672">
    <property type="term" value="F:protein kinase activity"/>
    <property type="evidence" value="ECO:0007669"/>
    <property type="project" value="InterPro"/>
</dbReference>
<dbReference type="CDD" id="cd14014">
    <property type="entry name" value="STKc_PknB_like"/>
    <property type="match status" value="1"/>
</dbReference>
<accession>A0A3S1CVD6</accession>
<dbReference type="RefSeq" id="WP_127078624.1">
    <property type="nucleotide sequence ID" value="NZ_RSCL01000001.1"/>
</dbReference>
<dbReference type="Gene3D" id="3.30.200.20">
    <property type="entry name" value="Phosphorylase Kinase, domain 1"/>
    <property type="match status" value="1"/>
</dbReference>
<feature type="repeat" description="TPR" evidence="3">
    <location>
        <begin position="649"/>
        <end position="682"/>
    </location>
</feature>
<keyword evidence="4" id="KW-0547">Nucleotide-binding</keyword>
<dbReference type="InterPro" id="IPR051685">
    <property type="entry name" value="Ycf3/AcsC/BcsC/TPR_MFPF"/>
</dbReference>